<reference evidence="1" key="2">
    <citation type="journal article" date="2023" name="IMA Fungus">
        <title>Comparative genomic study of the Penicillium genus elucidates a diverse pangenome and 15 lateral gene transfer events.</title>
        <authorList>
            <person name="Petersen C."/>
            <person name="Sorensen T."/>
            <person name="Nielsen M.R."/>
            <person name="Sondergaard T.E."/>
            <person name="Sorensen J.L."/>
            <person name="Fitzpatrick D.A."/>
            <person name="Frisvad J.C."/>
            <person name="Nielsen K.L."/>
        </authorList>
    </citation>
    <scope>NUCLEOTIDE SEQUENCE</scope>
    <source>
        <strain evidence="1">IBT 3081</strain>
    </source>
</reference>
<gene>
    <name evidence="1" type="ORF">N7517_003766</name>
</gene>
<dbReference type="EMBL" id="JAPZBT010000002">
    <property type="protein sequence ID" value="KAJ5371760.1"/>
    <property type="molecule type" value="Genomic_DNA"/>
</dbReference>
<comment type="caution">
    <text evidence="1">The sequence shown here is derived from an EMBL/GenBank/DDBJ whole genome shotgun (WGS) entry which is preliminary data.</text>
</comment>
<sequence>MPMFVGDAKLQSSYVGQPKQVADALGHWATLHTFKGLAGFHCQTGSGQELSRTIHAWLNTTLGTGHGH</sequence>
<evidence type="ECO:0000313" key="1">
    <source>
        <dbReference type="EMBL" id="KAJ5371760.1"/>
    </source>
</evidence>
<accession>A0A9W9S5J3</accession>
<keyword evidence="2" id="KW-1185">Reference proteome</keyword>
<dbReference type="AlphaFoldDB" id="A0A9W9S5J3"/>
<dbReference type="OrthoDB" id="249703at2759"/>
<dbReference type="GeneID" id="81460679"/>
<organism evidence="1 2">
    <name type="scientific">Penicillium concentricum</name>
    <dbReference type="NCBI Taxonomy" id="293559"/>
    <lineage>
        <taxon>Eukaryota</taxon>
        <taxon>Fungi</taxon>
        <taxon>Dikarya</taxon>
        <taxon>Ascomycota</taxon>
        <taxon>Pezizomycotina</taxon>
        <taxon>Eurotiomycetes</taxon>
        <taxon>Eurotiomycetidae</taxon>
        <taxon>Eurotiales</taxon>
        <taxon>Aspergillaceae</taxon>
        <taxon>Penicillium</taxon>
    </lineage>
</organism>
<name>A0A9W9S5J3_9EURO</name>
<proteinExistence type="predicted"/>
<dbReference type="GO" id="GO:0016787">
    <property type="term" value="F:hydrolase activity"/>
    <property type="evidence" value="ECO:0007669"/>
    <property type="project" value="UniProtKB-KW"/>
</dbReference>
<evidence type="ECO:0000313" key="2">
    <source>
        <dbReference type="Proteomes" id="UP001147752"/>
    </source>
</evidence>
<keyword evidence="1" id="KW-0378">Hydrolase</keyword>
<protein>
    <submittedName>
        <fullName evidence="1">Alpha/Beta hydrolase protein</fullName>
    </submittedName>
</protein>
<reference evidence="1" key="1">
    <citation type="submission" date="2022-12" db="EMBL/GenBank/DDBJ databases">
        <authorList>
            <person name="Petersen C."/>
        </authorList>
    </citation>
    <scope>NUCLEOTIDE SEQUENCE</scope>
    <source>
        <strain evidence="1">IBT 3081</strain>
    </source>
</reference>
<dbReference type="RefSeq" id="XP_056577746.1">
    <property type="nucleotide sequence ID" value="XM_056721496.1"/>
</dbReference>
<dbReference type="Proteomes" id="UP001147752">
    <property type="component" value="Unassembled WGS sequence"/>
</dbReference>